<evidence type="ECO:0000256" key="1">
    <source>
        <dbReference type="ARBA" id="ARBA00004156"/>
    </source>
</evidence>
<dbReference type="Pfam" id="PF06387">
    <property type="entry name" value="Calcyon"/>
    <property type="match status" value="1"/>
</dbReference>
<protein>
    <submittedName>
        <fullName evidence="10">Neuron-specific protein family member 1-like</fullName>
    </submittedName>
</protein>
<evidence type="ECO:0000256" key="8">
    <source>
        <dbReference type="SAM" id="Phobius"/>
    </source>
</evidence>
<dbReference type="OMA" id="THRHNIT"/>
<feature type="transmembrane region" description="Helical" evidence="8">
    <location>
        <begin position="143"/>
        <end position="163"/>
    </location>
</feature>
<accession>A0A8C1JRQ6</accession>
<sequence>MYKMGFVTLISQLSVAIQLTSYSSDWSGCASVNYTHAHAHIAIITVALHQHRQDNRRESNMVKLGSNLVDKMERQPSVEDGFDNIPLITPLEVSQLQQPFPDKVIVKTTAEYQLKEKKRKLYVPSIKKLNINLYDEMSEKLKLTGLIIITLAFLACLLLLVMYKALWYDQLGCPEGFVLQHRHCTPLALEMYYPEQNSRGSLYTAMTHLNQAKKNIPELSPPLLPVMKDEVNHS</sequence>
<keyword evidence="4 8" id="KW-0812">Transmembrane</keyword>
<reference evidence="10" key="1">
    <citation type="submission" date="2025-08" db="UniProtKB">
        <authorList>
            <consortium name="Ensembl"/>
        </authorList>
    </citation>
    <scope>IDENTIFICATION</scope>
</reference>
<evidence type="ECO:0000256" key="6">
    <source>
        <dbReference type="ARBA" id="ARBA00023136"/>
    </source>
</evidence>
<keyword evidence="7" id="KW-0968">Cytoplasmic vesicle</keyword>
<dbReference type="GO" id="GO:0016197">
    <property type="term" value="P:endosomal transport"/>
    <property type="evidence" value="ECO:0007669"/>
    <property type="project" value="TreeGrafter"/>
</dbReference>
<keyword evidence="9" id="KW-0732">Signal</keyword>
<dbReference type="GO" id="GO:0030659">
    <property type="term" value="C:cytoplasmic vesicle membrane"/>
    <property type="evidence" value="ECO:0007669"/>
    <property type="project" value="UniProtKB-SubCell"/>
</dbReference>
<evidence type="ECO:0000313" key="10">
    <source>
        <dbReference type="Ensembl" id="ENSCCRP00010036628.1"/>
    </source>
</evidence>
<dbReference type="GO" id="GO:0005768">
    <property type="term" value="C:endosome"/>
    <property type="evidence" value="ECO:0007669"/>
    <property type="project" value="TreeGrafter"/>
</dbReference>
<evidence type="ECO:0000256" key="4">
    <source>
        <dbReference type="ARBA" id="ARBA00022692"/>
    </source>
</evidence>
<dbReference type="PANTHER" id="PTHR28546">
    <property type="entry name" value="NEURONAL VESICLE TRAFFICKING-ASSOCIATED PROTEIN 2-RELATED"/>
    <property type="match status" value="1"/>
</dbReference>
<evidence type="ECO:0000256" key="2">
    <source>
        <dbReference type="ARBA" id="ARBA00004167"/>
    </source>
</evidence>
<comment type="similarity">
    <text evidence="3">Belongs to the NSG family.</text>
</comment>
<dbReference type="PANTHER" id="PTHR28546:SF1">
    <property type="entry name" value="NEURON-SPECIFIC VESICULAR PROTEIN CALCYON"/>
    <property type="match status" value="1"/>
</dbReference>
<keyword evidence="11" id="KW-1185">Reference proteome</keyword>
<dbReference type="Ensembl" id="ENSCCRT00010040203.1">
    <property type="protein sequence ID" value="ENSCCRP00010036628.1"/>
    <property type="gene ID" value="ENSCCRG00010015633.1"/>
</dbReference>
<evidence type="ECO:0000256" key="7">
    <source>
        <dbReference type="ARBA" id="ARBA00023329"/>
    </source>
</evidence>
<feature type="chain" id="PRO_5034418435" evidence="9">
    <location>
        <begin position="17"/>
        <end position="234"/>
    </location>
</feature>
<name>A0A8C1JRQ6_CYPCA</name>
<evidence type="ECO:0000256" key="9">
    <source>
        <dbReference type="SAM" id="SignalP"/>
    </source>
</evidence>
<keyword evidence="6 8" id="KW-0472">Membrane</keyword>
<dbReference type="GO" id="GO:0032051">
    <property type="term" value="F:clathrin light chain binding"/>
    <property type="evidence" value="ECO:0007669"/>
    <property type="project" value="InterPro"/>
</dbReference>
<feature type="signal peptide" evidence="9">
    <location>
        <begin position="1"/>
        <end position="16"/>
    </location>
</feature>
<evidence type="ECO:0000313" key="11">
    <source>
        <dbReference type="Proteomes" id="UP000694427"/>
    </source>
</evidence>
<comment type="subcellular location">
    <subcellularLocation>
        <location evidence="1">Cytoplasmic vesicle membrane</location>
    </subcellularLocation>
    <subcellularLocation>
        <location evidence="2">Membrane</location>
        <topology evidence="2">Single-pass membrane protein</topology>
    </subcellularLocation>
</comment>
<evidence type="ECO:0000256" key="5">
    <source>
        <dbReference type="ARBA" id="ARBA00022989"/>
    </source>
</evidence>
<organism evidence="10 11">
    <name type="scientific">Cyprinus carpio</name>
    <name type="common">Common carp</name>
    <dbReference type="NCBI Taxonomy" id="7962"/>
    <lineage>
        <taxon>Eukaryota</taxon>
        <taxon>Metazoa</taxon>
        <taxon>Chordata</taxon>
        <taxon>Craniata</taxon>
        <taxon>Vertebrata</taxon>
        <taxon>Euteleostomi</taxon>
        <taxon>Actinopterygii</taxon>
        <taxon>Neopterygii</taxon>
        <taxon>Teleostei</taxon>
        <taxon>Ostariophysi</taxon>
        <taxon>Cypriniformes</taxon>
        <taxon>Cyprinidae</taxon>
        <taxon>Cyprininae</taxon>
        <taxon>Cyprinus</taxon>
    </lineage>
</organism>
<dbReference type="InterPro" id="IPR009431">
    <property type="entry name" value="NSG"/>
</dbReference>
<keyword evidence="5 8" id="KW-1133">Transmembrane helix</keyword>
<dbReference type="Proteomes" id="UP000694427">
    <property type="component" value="Unplaced"/>
</dbReference>
<dbReference type="AlphaFoldDB" id="A0A8C1JRQ6"/>
<evidence type="ECO:0000256" key="3">
    <source>
        <dbReference type="ARBA" id="ARBA00007767"/>
    </source>
</evidence>
<reference evidence="10" key="2">
    <citation type="submission" date="2025-09" db="UniProtKB">
        <authorList>
            <consortium name="Ensembl"/>
        </authorList>
    </citation>
    <scope>IDENTIFICATION</scope>
</reference>
<proteinExistence type="inferred from homology"/>
<dbReference type="GO" id="GO:0048268">
    <property type="term" value="P:clathrin coat assembly"/>
    <property type="evidence" value="ECO:0007669"/>
    <property type="project" value="InterPro"/>
</dbReference>